<reference evidence="2 3" key="1">
    <citation type="journal article" date="2023" name="Commun. Biol.">
        <title>Genome analysis of Parmales, the sister group of diatoms, reveals the evolutionary specialization of diatoms from phago-mixotrophs to photoautotrophs.</title>
        <authorList>
            <person name="Ban H."/>
            <person name="Sato S."/>
            <person name="Yoshikawa S."/>
            <person name="Yamada K."/>
            <person name="Nakamura Y."/>
            <person name="Ichinomiya M."/>
            <person name="Sato N."/>
            <person name="Blanc-Mathieu R."/>
            <person name="Endo H."/>
            <person name="Kuwata A."/>
            <person name="Ogata H."/>
        </authorList>
    </citation>
    <scope>NUCLEOTIDE SEQUENCE [LARGE SCALE GENOMIC DNA]</scope>
</reference>
<evidence type="ECO:0000256" key="1">
    <source>
        <dbReference type="SAM" id="MobiDB-lite"/>
    </source>
</evidence>
<dbReference type="EMBL" id="BRYB01004058">
    <property type="protein sequence ID" value="GMI25027.1"/>
    <property type="molecule type" value="Genomic_DNA"/>
</dbReference>
<feature type="region of interest" description="Disordered" evidence="1">
    <location>
        <begin position="1"/>
        <end position="20"/>
    </location>
</feature>
<feature type="non-terminal residue" evidence="2">
    <location>
        <position position="286"/>
    </location>
</feature>
<feature type="region of interest" description="Disordered" evidence="1">
    <location>
        <begin position="219"/>
        <end position="286"/>
    </location>
</feature>
<proteinExistence type="predicted"/>
<organism evidence="2 3">
    <name type="scientific">Tetraparma gracilis</name>
    <dbReference type="NCBI Taxonomy" id="2962635"/>
    <lineage>
        <taxon>Eukaryota</taxon>
        <taxon>Sar</taxon>
        <taxon>Stramenopiles</taxon>
        <taxon>Ochrophyta</taxon>
        <taxon>Bolidophyceae</taxon>
        <taxon>Parmales</taxon>
        <taxon>Triparmaceae</taxon>
        <taxon>Tetraparma</taxon>
    </lineage>
</organism>
<evidence type="ECO:0000313" key="3">
    <source>
        <dbReference type="Proteomes" id="UP001165060"/>
    </source>
</evidence>
<sequence length="286" mass="29589">MSSLLQPPAPTPHAAPAAGRGGGCLSSVDAALLSALLSPSRLPLLRLEKLLVPPILQHKRLLKTSPAAAAQDLPFPSLDLPLPASAYDRLCLYRLAERLSLSQAPPSLPCPDPPPRPGELRLWLTQAALKLPKPMLLDVSPDEAAQELRLRGELEDPLLGSAPGRGGAPVKVLRSSAAAGAAAGRAAAPEAPAAPRLSGEQLQAQYESARARIFDGAAAAAPPPAPVGPAKAAKAPKAQRRNRGDRDFDRASVPLQQHGGGYPPMDGGLYPGGGYAEQRGGHEGYA</sequence>
<comment type="caution">
    <text evidence="2">The sequence shown here is derived from an EMBL/GenBank/DDBJ whole genome shotgun (WGS) entry which is preliminary data.</text>
</comment>
<protein>
    <submittedName>
        <fullName evidence="2">Uncharacterized protein</fullName>
    </submittedName>
</protein>
<dbReference type="Proteomes" id="UP001165060">
    <property type="component" value="Unassembled WGS sequence"/>
</dbReference>
<accession>A0ABQ6MEY5</accession>
<gene>
    <name evidence="2" type="ORF">TeGR_g6888</name>
</gene>
<evidence type="ECO:0000313" key="2">
    <source>
        <dbReference type="EMBL" id="GMI25027.1"/>
    </source>
</evidence>
<keyword evidence="3" id="KW-1185">Reference proteome</keyword>
<name>A0ABQ6MEY5_9STRA</name>